<dbReference type="GeneID" id="5039045"/>
<dbReference type="OrthoDB" id="193703at2759"/>
<feature type="compositionally biased region" description="Basic and acidic residues" evidence="4">
    <location>
        <begin position="325"/>
        <end position="344"/>
    </location>
</feature>
<dbReference type="Proteomes" id="UP000000600">
    <property type="component" value="Unassembled WGS sequence"/>
</dbReference>
<dbReference type="Gene3D" id="3.30.40.10">
    <property type="entry name" value="Zinc/RING finger domain, C3HC4 (zinc finger)"/>
    <property type="match status" value="1"/>
</dbReference>
<feature type="domain" description="TRAFD1/XAF1 zinc finger" evidence="5">
    <location>
        <begin position="83"/>
        <end position="123"/>
    </location>
</feature>
<dbReference type="KEGG" id="ptm:GSPATT00019567001"/>
<dbReference type="InParanoid" id="A0DS46"/>
<feature type="compositionally biased region" description="Basic and acidic residues" evidence="4">
    <location>
        <begin position="383"/>
        <end position="394"/>
    </location>
</feature>
<evidence type="ECO:0000313" key="7">
    <source>
        <dbReference type="Proteomes" id="UP000000600"/>
    </source>
</evidence>
<keyword evidence="1" id="KW-0479">Metal-binding</keyword>
<keyword evidence="7" id="KW-1185">Reference proteome</keyword>
<name>A0DS46_PARTE</name>
<feature type="compositionally biased region" description="Low complexity" evidence="4">
    <location>
        <begin position="220"/>
        <end position="229"/>
    </location>
</feature>
<keyword evidence="2" id="KW-0863">Zinc-finger</keyword>
<accession>A0DS46</accession>
<feature type="region of interest" description="Disordered" evidence="4">
    <location>
        <begin position="312"/>
        <end position="350"/>
    </location>
</feature>
<dbReference type="AlphaFoldDB" id="A0DS46"/>
<dbReference type="GO" id="GO:0008270">
    <property type="term" value="F:zinc ion binding"/>
    <property type="evidence" value="ECO:0007669"/>
    <property type="project" value="UniProtKB-KW"/>
</dbReference>
<feature type="compositionally biased region" description="Low complexity" evidence="4">
    <location>
        <begin position="312"/>
        <end position="324"/>
    </location>
</feature>
<dbReference type="OMA" id="FCRKQIE"/>
<dbReference type="STRING" id="5888.A0DS46"/>
<sequence>MFQNCKFCRKQIEDYKLTLHQMYCEKNCIRCDRCGQFYDKNEQELHDIEFHQLQWCQVCKTKVQDPRKHICSNRQTKCDYCSLQLPHIDYQDHEKTCGSRTLRCNHCSQYVMMRDIQYHLQICHAIRPKQEDQRQKNITIQEMNNPQFNQSSNYSQGQALPYQDPQQMYQQSIGLKPSLHYSEIQDDQYQAYKLSMEYMEMQRLLRDSKNNSVLPQGTNTSQTQSQEYSQYEMEQKLNALQNQQLQQQLQQNQNNQNKNLNRMDNQGRTFQQVQNSSGKDFQSYFTKDQYINDNTLMGNPKMDQGLKNQMQVNQNKQTQPQQMKQENEKKKIFEDRNSQSKDAKNSINDIDNGESIIGRILLESIQADQLQMSYAQYKQHQKLQKEIESRRQEQPKPNIPNQNQASHNDEEFYYLSDQERIQQRLLMEQIQNKRY</sequence>
<gene>
    <name evidence="6" type="ORF">GSPATT00019567001</name>
</gene>
<dbReference type="InterPro" id="IPR013083">
    <property type="entry name" value="Znf_RING/FYVE/PHD"/>
</dbReference>
<evidence type="ECO:0000256" key="3">
    <source>
        <dbReference type="ARBA" id="ARBA00022833"/>
    </source>
</evidence>
<dbReference type="PANTHER" id="PTHR16295">
    <property type="entry name" value="TRAF-TYPE ZINC FINGER PROTEIN-RELATED"/>
    <property type="match status" value="1"/>
</dbReference>
<dbReference type="eggNOG" id="ENOG502S2R0">
    <property type="taxonomic scope" value="Eukaryota"/>
</dbReference>
<dbReference type="RefSeq" id="XP_001453260.1">
    <property type="nucleotide sequence ID" value="XM_001453223.1"/>
</dbReference>
<dbReference type="PANTHER" id="PTHR16295:SF10">
    <property type="entry name" value="EXPRESSED PROTEIN"/>
    <property type="match status" value="1"/>
</dbReference>
<dbReference type="EMBL" id="CT868552">
    <property type="protein sequence ID" value="CAK85863.1"/>
    <property type="molecule type" value="Genomic_DNA"/>
</dbReference>
<organism evidence="6 7">
    <name type="scientific">Paramecium tetraurelia</name>
    <dbReference type="NCBI Taxonomy" id="5888"/>
    <lineage>
        <taxon>Eukaryota</taxon>
        <taxon>Sar</taxon>
        <taxon>Alveolata</taxon>
        <taxon>Ciliophora</taxon>
        <taxon>Intramacronucleata</taxon>
        <taxon>Oligohymenophorea</taxon>
        <taxon>Peniculida</taxon>
        <taxon>Parameciidae</taxon>
        <taxon>Paramecium</taxon>
    </lineage>
</organism>
<dbReference type="HOGENOM" id="CLU_630858_0_0_1"/>
<evidence type="ECO:0000256" key="2">
    <source>
        <dbReference type="ARBA" id="ARBA00022771"/>
    </source>
</evidence>
<evidence type="ECO:0000256" key="4">
    <source>
        <dbReference type="SAM" id="MobiDB-lite"/>
    </source>
</evidence>
<evidence type="ECO:0000259" key="5">
    <source>
        <dbReference type="Pfam" id="PF21366"/>
    </source>
</evidence>
<dbReference type="GO" id="GO:0005739">
    <property type="term" value="C:mitochondrion"/>
    <property type="evidence" value="ECO:0000318"/>
    <property type="project" value="GO_Central"/>
</dbReference>
<reference evidence="6 7" key="1">
    <citation type="journal article" date="2006" name="Nature">
        <title>Global trends of whole-genome duplications revealed by the ciliate Paramecium tetraurelia.</title>
        <authorList>
            <consortium name="Genoscope"/>
            <person name="Aury J.-M."/>
            <person name="Jaillon O."/>
            <person name="Duret L."/>
            <person name="Noel B."/>
            <person name="Jubin C."/>
            <person name="Porcel B.M."/>
            <person name="Segurens B."/>
            <person name="Daubin V."/>
            <person name="Anthouard V."/>
            <person name="Aiach N."/>
            <person name="Arnaiz O."/>
            <person name="Billaut A."/>
            <person name="Beisson J."/>
            <person name="Blanc I."/>
            <person name="Bouhouche K."/>
            <person name="Camara F."/>
            <person name="Duharcourt S."/>
            <person name="Guigo R."/>
            <person name="Gogendeau D."/>
            <person name="Katinka M."/>
            <person name="Keller A.-M."/>
            <person name="Kissmehl R."/>
            <person name="Klotz C."/>
            <person name="Koll F."/>
            <person name="Le Moue A."/>
            <person name="Lepere C."/>
            <person name="Malinsky S."/>
            <person name="Nowacki M."/>
            <person name="Nowak J.K."/>
            <person name="Plattner H."/>
            <person name="Poulain J."/>
            <person name="Ruiz F."/>
            <person name="Serrano V."/>
            <person name="Zagulski M."/>
            <person name="Dessen P."/>
            <person name="Betermier M."/>
            <person name="Weissenbach J."/>
            <person name="Scarpelli C."/>
            <person name="Schachter V."/>
            <person name="Sperling L."/>
            <person name="Meyer E."/>
            <person name="Cohen J."/>
            <person name="Wincker P."/>
        </authorList>
    </citation>
    <scope>NUCLEOTIDE SEQUENCE [LARGE SCALE GENOMIC DNA]</scope>
    <source>
        <strain evidence="6 7">Stock d4-2</strain>
    </source>
</reference>
<dbReference type="InterPro" id="IPR049439">
    <property type="entry name" value="TRAFD1-XIAF1_Znf"/>
</dbReference>
<feature type="region of interest" description="Disordered" evidence="4">
    <location>
        <begin position="210"/>
        <end position="229"/>
    </location>
</feature>
<dbReference type="Pfam" id="PF21366">
    <property type="entry name" value="TRAFD1-XIAF1_ZnF"/>
    <property type="match status" value="1"/>
</dbReference>
<evidence type="ECO:0000256" key="1">
    <source>
        <dbReference type="ARBA" id="ARBA00022723"/>
    </source>
</evidence>
<feature type="compositionally biased region" description="Polar residues" evidence="4">
    <location>
        <begin position="210"/>
        <end position="219"/>
    </location>
</feature>
<proteinExistence type="predicted"/>
<keyword evidence="3" id="KW-0862">Zinc</keyword>
<protein>
    <recommendedName>
        <fullName evidence="5">TRAFD1/XAF1 zinc finger domain-containing protein</fullName>
    </recommendedName>
</protein>
<dbReference type="InterPro" id="IPR051986">
    <property type="entry name" value="Innate_Immune_Apopt_Reg"/>
</dbReference>
<evidence type="ECO:0000313" key="6">
    <source>
        <dbReference type="EMBL" id="CAK85863.1"/>
    </source>
</evidence>
<feature type="region of interest" description="Disordered" evidence="4">
    <location>
        <begin position="381"/>
        <end position="408"/>
    </location>
</feature>